<dbReference type="OMA" id="WDESLEM"/>
<dbReference type="KEGG" id="tad:TRIADDRAFT_28248"/>
<dbReference type="eggNOG" id="KOG4244">
    <property type="taxonomic scope" value="Eukaryota"/>
</dbReference>
<evidence type="ECO:0000259" key="3">
    <source>
        <dbReference type="Pfam" id="PF17172"/>
    </source>
</evidence>
<dbReference type="GO" id="GO:0005737">
    <property type="term" value="C:cytoplasm"/>
    <property type="evidence" value="ECO:0000318"/>
    <property type="project" value="GO_Central"/>
</dbReference>
<dbReference type="InterPro" id="IPR012336">
    <property type="entry name" value="Thioredoxin-like_fold"/>
</dbReference>
<feature type="domain" description="Thioredoxin-like fold" evidence="3">
    <location>
        <begin position="25"/>
        <end position="117"/>
    </location>
</feature>
<dbReference type="Pfam" id="PF17172">
    <property type="entry name" value="GST_N_4"/>
    <property type="match status" value="1"/>
</dbReference>
<name>B3S3F6_TRIAD</name>
<dbReference type="SFLD" id="SFLDG01200">
    <property type="entry name" value="SUF1.1"/>
    <property type="match status" value="1"/>
</dbReference>
<dbReference type="SUPFAM" id="SSF47616">
    <property type="entry name" value="GST C-terminal domain-like"/>
    <property type="match status" value="1"/>
</dbReference>
<dbReference type="PANTHER" id="PTHR12289:SF41">
    <property type="entry name" value="FAILED AXON CONNECTIONS-RELATED"/>
    <property type="match status" value="1"/>
</dbReference>
<comment type="similarity">
    <text evidence="1">Belongs to the FAX family.</text>
</comment>
<evidence type="ECO:0008006" key="6">
    <source>
        <dbReference type="Google" id="ProtNLM"/>
    </source>
</evidence>
<dbReference type="InterPro" id="IPR050931">
    <property type="entry name" value="Mito_Protein_Transport_Metaxin"/>
</dbReference>
<evidence type="ECO:0000256" key="1">
    <source>
        <dbReference type="ARBA" id="ARBA00006475"/>
    </source>
</evidence>
<evidence type="ECO:0000259" key="2">
    <source>
        <dbReference type="Pfam" id="PF17171"/>
    </source>
</evidence>
<dbReference type="EMBL" id="DS985248">
    <property type="protein sequence ID" value="EDV22784.1"/>
    <property type="molecule type" value="Genomic_DNA"/>
</dbReference>
<dbReference type="FunCoup" id="B3S3F6">
    <property type="interactions" value="1208"/>
</dbReference>
<protein>
    <recommendedName>
        <fullName evidence="6">GST C-terminal domain-containing protein</fullName>
    </recommendedName>
</protein>
<dbReference type="Proteomes" id="UP000009022">
    <property type="component" value="Unassembled WGS sequence"/>
</dbReference>
<dbReference type="InterPro" id="IPR040079">
    <property type="entry name" value="Glutathione_S-Trfase"/>
</dbReference>
<proteinExistence type="inferred from homology"/>
<keyword evidence="5" id="KW-1185">Reference proteome</keyword>
<dbReference type="InterPro" id="IPR033468">
    <property type="entry name" value="Metaxin_GST"/>
</dbReference>
<dbReference type="InterPro" id="IPR026928">
    <property type="entry name" value="FAX/IsoI-like"/>
</dbReference>
<dbReference type="Gene3D" id="1.20.1050.10">
    <property type="match status" value="1"/>
</dbReference>
<feature type="domain" description="Metaxin glutathione S-transferase" evidence="2">
    <location>
        <begin position="169"/>
        <end position="230"/>
    </location>
</feature>
<dbReference type="CTD" id="6756037"/>
<dbReference type="PANTHER" id="PTHR12289">
    <property type="entry name" value="METAXIN RELATED"/>
    <property type="match status" value="1"/>
</dbReference>
<dbReference type="SUPFAM" id="SSF52833">
    <property type="entry name" value="Thioredoxin-like"/>
    <property type="match status" value="1"/>
</dbReference>
<dbReference type="InParanoid" id="B3S3F6"/>
<evidence type="ECO:0000313" key="5">
    <source>
        <dbReference type="Proteomes" id="UP000009022"/>
    </source>
</evidence>
<dbReference type="GeneID" id="6756037"/>
<dbReference type="HOGENOM" id="CLU_044137_1_2_1"/>
<evidence type="ECO:0000313" key="4">
    <source>
        <dbReference type="EMBL" id="EDV22784.1"/>
    </source>
</evidence>
<dbReference type="RefSeq" id="XP_002114650.1">
    <property type="nucleotide sequence ID" value="XM_002114614.1"/>
</dbReference>
<reference evidence="4 5" key="1">
    <citation type="journal article" date="2008" name="Nature">
        <title>The Trichoplax genome and the nature of placozoans.</title>
        <authorList>
            <person name="Srivastava M."/>
            <person name="Begovic E."/>
            <person name="Chapman J."/>
            <person name="Putnam N.H."/>
            <person name="Hellsten U."/>
            <person name="Kawashima T."/>
            <person name="Kuo A."/>
            <person name="Mitros T."/>
            <person name="Salamov A."/>
            <person name="Carpenter M.L."/>
            <person name="Signorovitch A.Y."/>
            <person name="Moreno M.A."/>
            <person name="Kamm K."/>
            <person name="Grimwood J."/>
            <person name="Schmutz J."/>
            <person name="Shapiro H."/>
            <person name="Grigoriev I.V."/>
            <person name="Buss L.W."/>
            <person name="Schierwater B."/>
            <person name="Dellaporta S.L."/>
            <person name="Rokhsar D.S."/>
        </authorList>
    </citation>
    <scope>NUCLEOTIDE SEQUENCE [LARGE SCALE GENOMIC DNA]</scope>
    <source>
        <strain evidence="4 5">Grell-BS-1999</strain>
    </source>
</reference>
<dbReference type="OrthoDB" id="5809458at2759"/>
<organism evidence="4 5">
    <name type="scientific">Trichoplax adhaerens</name>
    <name type="common">Trichoplax reptans</name>
    <dbReference type="NCBI Taxonomy" id="10228"/>
    <lineage>
        <taxon>Eukaryota</taxon>
        <taxon>Metazoa</taxon>
        <taxon>Placozoa</taxon>
        <taxon>Uniplacotomia</taxon>
        <taxon>Trichoplacea</taxon>
        <taxon>Trichoplacidae</taxon>
        <taxon>Trichoplax</taxon>
    </lineage>
</organism>
<dbReference type="InterPro" id="IPR036249">
    <property type="entry name" value="Thioredoxin-like_sf"/>
</dbReference>
<dbReference type="CDD" id="cd03193">
    <property type="entry name" value="GST_C_Metaxin"/>
    <property type="match status" value="1"/>
</dbReference>
<sequence length="248" mass="28874">MSARNPPLVVLHIPHRSKVIPSLSPFCLKLETFLRMANVPYQISYGMKRSKKGKLPWIEVNGEQIDDSNFCVKHLENLFTVHLDSHLNSQELAISYAFWKMLEENTYWVILYDRWVSNYTTFKSEFLQDSYPSILRSLAPAVLQKNYKKQLFAQGMGRHHPEEVYTIGRKDLMALSEFLDDKTFMMGDKPCTLDAVAFAVIAVILYSLPNSELQAYLASRDNLVLYCKRMKEKYWSDWDEEIIGQIKS</sequence>
<dbReference type="InterPro" id="IPR036282">
    <property type="entry name" value="Glutathione-S-Trfase_C_sf"/>
</dbReference>
<gene>
    <name evidence="4" type="ORF">TRIADDRAFT_28248</name>
</gene>
<dbReference type="Pfam" id="PF17171">
    <property type="entry name" value="GST_C_6"/>
    <property type="match status" value="1"/>
</dbReference>
<dbReference type="SFLD" id="SFLDS00019">
    <property type="entry name" value="Glutathione_Transferase_(cytos"/>
    <property type="match status" value="1"/>
</dbReference>
<dbReference type="SFLD" id="SFLDG01180">
    <property type="entry name" value="SUF1"/>
    <property type="match status" value="1"/>
</dbReference>
<dbReference type="AlphaFoldDB" id="B3S3F6"/>
<dbReference type="PhylomeDB" id="B3S3F6"/>
<accession>B3S3F6</accession>